<dbReference type="EMBL" id="QBKN01000051">
    <property type="protein sequence ID" value="PTX37381.1"/>
    <property type="molecule type" value="Genomic_DNA"/>
</dbReference>
<protein>
    <submittedName>
        <fullName evidence="2">Uncharacterized protein</fullName>
    </submittedName>
</protein>
<keyword evidence="1" id="KW-0732">Signal</keyword>
<evidence type="ECO:0000313" key="3">
    <source>
        <dbReference type="Proteomes" id="UP000244069"/>
    </source>
</evidence>
<dbReference type="RefSeq" id="WP_107978870.1">
    <property type="nucleotide sequence ID" value="NZ_BMEZ01000051.1"/>
</dbReference>
<evidence type="ECO:0000256" key="1">
    <source>
        <dbReference type="SAM" id="SignalP"/>
    </source>
</evidence>
<sequence length="73" mass="7849">MKTIFASALVAATALSGAAYAAIPQAQMLEIQKYAPNADVTTVTDREAALALSIIRSDDNDADKRQEVRNLLR</sequence>
<keyword evidence="3" id="KW-1185">Reference proteome</keyword>
<organism evidence="2 3">
    <name type="scientific">Allosediminivita pacifica</name>
    <dbReference type="NCBI Taxonomy" id="1267769"/>
    <lineage>
        <taxon>Bacteria</taxon>
        <taxon>Pseudomonadati</taxon>
        <taxon>Pseudomonadota</taxon>
        <taxon>Alphaproteobacteria</taxon>
        <taxon>Rhodobacterales</taxon>
        <taxon>Paracoccaceae</taxon>
        <taxon>Allosediminivita</taxon>
    </lineage>
</organism>
<evidence type="ECO:0000313" key="2">
    <source>
        <dbReference type="EMBL" id="PTX37381.1"/>
    </source>
</evidence>
<accession>A0A2T6A0P0</accession>
<name>A0A2T6A0P0_9RHOB</name>
<feature type="signal peptide" evidence="1">
    <location>
        <begin position="1"/>
        <end position="21"/>
    </location>
</feature>
<dbReference type="Proteomes" id="UP000244069">
    <property type="component" value="Unassembled WGS sequence"/>
</dbReference>
<feature type="chain" id="PRO_5015506177" evidence="1">
    <location>
        <begin position="22"/>
        <end position="73"/>
    </location>
</feature>
<reference evidence="2 3" key="1">
    <citation type="submission" date="2018-04" db="EMBL/GenBank/DDBJ databases">
        <title>Genomic Encyclopedia of Archaeal and Bacterial Type Strains, Phase II (KMG-II): from individual species to whole genera.</title>
        <authorList>
            <person name="Goeker M."/>
        </authorList>
    </citation>
    <scope>NUCLEOTIDE SEQUENCE [LARGE SCALE GENOMIC DNA]</scope>
    <source>
        <strain evidence="2 3">DSM 29329</strain>
    </source>
</reference>
<comment type="caution">
    <text evidence="2">The sequence shown here is derived from an EMBL/GenBank/DDBJ whole genome shotgun (WGS) entry which is preliminary data.</text>
</comment>
<dbReference type="OrthoDB" id="7876553at2"/>
<proteinExistence type="predicted"/>
<dbReference type="AlphaFoldDB" id="A0A2T6A0P0"/>
<gene>
    <name evidence="2" type="ORF">C8N44_1515</name>
</gene>